<dbReference type="InterPro" id="IPR009038">
    <property type="entry name" value="GOLD_dom"/>
</dbReference>
<feature type="signal peptide" evidence="1">
    <location>
        <begin position="1"/>
        <end position="27"/>
    </location>
</feature>
<gene>
    <name evidence="3" type="ORF">C0Q70_04017</name>
</gene>
<dbReference type="OrthoDB" id="10037706at2759"/>
<dbReference type="STRING" id="400727.A0A2T7PUB7"/>
<evidence type="ECO:0000313" key="3">
    <source>
        <dbReference type="EMBL" id="PVD37024.1"/>
    </source>
</evidence>
<organism evidence="3 4">
    <name type="scientific">Pomacea canaliculata</name>
    <name type="common">Golden apple snail</name>
    <dbReference type="NCBI Taxonomy" id="400727"/>
    <lineage>
        <taxon>Eukaryota</taxon>
        <taxon>Metazoa</taxon>
        <taxon>Spiralia</taxon>
        <taxon>Lophotrochozoa</taxon>
        <taxon>Mollusca</taxon>
        <taxon>Gastropoda</taxon>
        <taxon>Caenogastropoda</taxon>
        <taxon>Architaenioglossa</taxon>
        <taxon>Ampullarioidea</taxon>
        <taxon>Ampullariidae</taxon>
        <taxon>Pomacea</taxon>
    </lineage>
</organism>
<dbReference type="Pfam" id="PF01105">
    <property type="entry name" value="EMP24_GP25L"/>
    <property type="match status" value="1"/>
</dbReference>
<comment type="caution">
    <text evidence="3">The sequence shown here is derived from an EMBL/GenBank/DDBJ whole genome shotgun (WGS) entry which is preliminary data.</text>
</comment>
<dbReference type="Proteomes" id="UP000245119">
    <property type="component" value="Linkage Group LG2"/>
</dbReference>
<name>A0A2T7PUB7_POMCA</name>
<evidence type="ECO:0000313" key="4">
    <source>
        <dbReference type="Proteomes" id="UP000245119"/>
    </source>
</evidence>
<keyword evidence="4" id="KW-1185">Reference proteome</keyword>
<proteinExistence type="predicted"/>
<accession>A0A2T7PUB7</accession>
<evidence type="ECO:0000256" key="1">
    <source>
        <dbReference type="SAM" id="SignalP"/>
    </source>
</evidence>
<evidence type="ECO:0000259" key="2">
    <source>
        <dbReference type="Pfam" id="PF01105"/>
    </source>
</evidence>
<feature type="chain" id="PRO_5015612334" description="GOLD domain-containing protein" evidence="1">
    <location>
        <begin position="28"/>
        <end position="142"/>
    </location>
</feature>
<sequence>MAAPVSPTGCSLLCLLLLSSNFVLLGGEKVLGEENEDFDFDGLPGVQHEFKVEIPAGKEDCFFQRAAIGAKLHVSFEVLRGGDRNVDVIVRDSHWNIINAHYWKQSGVIEVDIPREDPNLRATIFAVLARDQGVLNLDPLAK</sequence>
<dbReference type="AlphaFoldDB" id="A0A2T7PUB7"/>
<reference evidence="3 4" key="1">
    <citation type="submission" date="2018-04" db="EMBL/GenBank/DDBJ databases">
        <title>The genome of golden apple snail Pomacea canaliculata provides insight into stress tolerance and invasive adaptation.</title>
        <authorList>
            <person name="Liu C."/>
            <person name="Liu B."/>
            <person name="Ren Y."/>
            <person name="Zhang Y."/>
            <person name="Wang H."/>
            <person name="Li S."/>
            <person name="Jiang F."/>
            <person name="Yin L."/>
            <person name="Zhang G."/>
            <person name="Qian W."/>
            <person name="Fan W."/>
        </authorList>
    </citation>
    <scope>NUCLEOTIDE SEQUENCE [LARGE SCALE GENOMIC DNA]</scope>
    <source>
        <strain evidence="3">SZHN2017</strain>
        <tissue evidence="3">Muscle</tissue>
    </source>
</reference>
<feature type="domain" description="GOLD" evidence="2">
    <location>
        <begin position="50"/>
        <end position="111"/>
    </location>
</feature>
<keyword evidence="1" id="KW-0732">Signal</keyword>
<dbReference type="EMBL" id="PZQS01000002">
    <property type="protein sequence ID" value="PVD37024.1"/>
    <property type="molecule type" value="Genomic_DNA"/>
</dbReference>
<protein>
    <recommendedName>
        <fullName evidence="2">GOLD domain-containing protein</fullName>
    </recommendedName>
</protein>